<feature type="signal peptide" evidence="6">
    <location>
        <begin position="1"/>
        <end position="27"/>
    </location>
</feature>
<dbReference type="InterPro" id="IPR013211">
    <property type="entry name" value="LVIVD"/>
</dbReference>
<dbReference type="SUPFAM" id="SSF50998">
    <property type="entry name" value="Quinoprotein alcohol dehydrogenase-like"/>
    <property type="match status" value="1"/>
</dbReference>
<comment type="caution">
    <text evidence="8">The sequence shown here is derived from an EMBL/GenBank/DDBJ whole genome shotgun (WGS) entry which is preliminary data.</text>
</comment>
<evidence type="ECO:0000256" key="1">
    <source>
        <dbReference type="ARBA" id="ARBA00004613"/>
    </source>
</evidence>
<evidence type="ECO:0000313" key="9">
    <source>
        <dbReference type="Proteomes" id="UP001467690"/>
    </source>
</evidence>
<evidence type="ECO:0000256" key="4">
    <source>
        <dbReference type="ARBA" id="ARBA00022837"/>
    </source>
</evidence>
<dbReference type="SUPFAM" id="SSF49373">
    <property type="entry name" value="Invasin/intimin cell-adhesion fragments"/>
    <property type="match status" value="1"/>
</dbReference>
<feature type="compositionally biased region" description="Acidic residues" evidence="5">
    <location>
        <begin position="198"/>
        <end position="211"/>
    </location>
</feature>
<dbReference type="InterPro" id="IPR018247">
    <property type="entry name" value="EF_Hand_1_Ca_BS"/>
</dbReference>
<evidence type="ECO:0000256" key="3">
    <source>
        <dbReference type="ARBA" id="ARBA00022729"/>
    </source>
</evidence>
<dbReference type="Proteomes" id="UP001467690">
    <property type="component" value="Unassembled WGS sequence"/>
</dbReference>
<feature type="compositionally biased region" description="Acidic residues" evidence="5">
    <location>
        <begin position="830"/>
        <end position="844"/>
    </location>
</feature>
<sequence>MKNFIRTGRILLTTCFLSSALVTATQAEELDENCVVNILNRTIQVAENGGWSLPNVPSNQGAVRARATCVNDDGATASGQSGYFNLLTNGITRVGEIQFAEQEPVPTRISFLTNIVINLTALGQTYQLDVTAVYPGGMTDNVTAATSGTNYTSSNSAVASVNANGLISAAGSGNALITASKDGQVATRLVRVSFTGDQDGDGLPDDYETENGLDPNDPADAFEDRDNDGLSALDEYLAGTDINLADTDDDGISDGEEIIEGEDGFITNALSADSDGDGLSDFVEVTLGSSPNDSTDADYQNAITAINVTPSNVVMTFNGIDSEVSTQLTVRATLLDGNTLDVTAKSSGTSYQSSDLSIVSFGLADGEIFGGTEGEATVTVTLFELTKQVPVTVESFQPAGISTLTFSGTAYDNDVQGDYVYIAAGGAGLHIVDASDKANPELISTLATSGTARDVKVVGAHAYVAVANNGLDIINISDISQPVLTANIVTSGSAVDLAMQNNHVFVANDSGGFEIINVEEVGAPFIVSALDNLGRIISVDVHNDRAVVANNSAVIVLDISDLSSPMRLGSINIGNIRAVVMDGDYAYVACYTCGYKVINISDPMRPVIVGGDTRFYPSDVELTNGFAFFSDVLFVNAVPFVNIADPENSLFQGVIDIRQFGDRDASALSIDAGFVYSTGYNRLYISQYRILNDNQGVPPNVEVISPPDGDVVVEGSRILVRAEATDDVAVATVQIRVNGNLVASDTTRPYEVPITVPTGVTSMNILVEGVDFGNNVGDAIALLTVEPDEDNDGLGDNEEVFTWGTDPADADTDDDGLLDGLEIELATDPLDTDSDDDERTDGDEVAAGTDPLNPDITPPLVSSVNPADAATEICENTNISVIFNETIARKSLTDESIKIIAQDTRVLSGVQSLTSNNTELTFNPTELLADNSTYSIEVSGVRDAAGNPLAETFTSVFTTGNCVDEERPFLVDISPVHTSANIPVNAVITAILSEPIDPVSVTEESMYVIDQSSGQRIGGILDIAENNSAISFIPNVPLLVGRRHYVYLTSAIQDTFNNPFVGTSRWFDTSFDTDGSGPQVVATSMSDQATGLPLNVLPAVRFNEAINALYLTDIKLLDAVGAEVAVSRAISGDRRRVTLSPVQVLTANESYTLWIDGVQDLSGNLLANPLEINFMTGESTDTENGSVVRWSIPNNSQNVALNPLLAVDFSEPIDPTSINSSSFYLQDTSTNLPVAGQRILSDDGMRLTFVPDQALRENHRFYLYVGYSPYLQDYAGNLIAQNNYHYFNTGRAQDNEALSVVATSLGADNTDVPLNAQIVIQLDQVISDVCPLADAVSLMSGESSLEVTAQLANDRRTVTITPLENLTAQTDYALTVSGLCDYAGNNLETYQLSFTTLNSDAEDTTGPNLLDISPAHTTGDVDVTSQVVLTFDEPVDLRSAPPIKGAGITVPGSYQVDRSVITFTPDILLPGSTRFTVEIYYNVPDLAGNTRYGGTRYFDTQTVEDTLAPSILAISPEDMSTDIHPAQAVVLSFDEPVNLDTLNGNNIALYYDGSVLSSNIFRSADGRQVTLSASLPHSAVVSVVMTDGVQDLAGNAITPFISSFSTGVADSDVSRPRIIAQTPVNGSNGWVDINEVYFYADEAVDESTLEDAFNLAEDGVLTQVDIDVLGDGRTIRVRKDTAFNDNALIQVYWDSTVTDLSGNPLTAYNAYFNTSSDTDNLGIRPRVESYFPNASSRETPLNAILLTQFSEEMDITSFTSESAILYDVTDDWRVMDRSITLDDTGRIAQVVADEGLVADNQYYLWFSAALLDTDGDNLQGNSATYFYTYADSVIDDSQPTVAAMSPPDGEENVGTNSWFASRFNEQINPLTFAVDNAINVQFAENNRTVRYTMLQPLAASSEIQFNSPVMTDVAGNLTLNSQAQFTTAAGPDFNRPDLLDVSVTNNQQNVALNSVFEWTFSEPLDPISVTSSGVYIYDNVARVAIPSSYELSADAKRLILMPDQALLAGRQYYIYAYYLRDLSGNTSGNHFRYFTTGFAADVTAPTVVNASVVDGQTELPINARLNVRFSEMLNPLDLDGIVLSDSAGNALATHISLNRGRQLVSIVPKQLLEPMQDYLLTIQGVSDLSDNQQAETLMLNFTTGPTVDLTQGQIVRWSIPQNTRNVALNPNLEVHFSEAVDKATIDSQTFYLYDNEARISVAGQWTLSADGMALKFEPDEDLRANHLHYLYVGYSPYLHDYAGNRIAVNNYHYFYTKDESDNTAPEVQQISVVDGDTEVPVNGRVVLKVSEPISDTCQLADSFALTTGGEAVPIQVTMENDRQTLIVSGQSEWTPATEYQLSVDGLCDYAGNTLSQTLTSFTTSASTDPDETGPNLTAISPIHQATEVEVELTQIVMTFDEPVDARSQPPVVGGGITVPGQYVVVDNVITFTPAINLAGNTRYTIELYYNVPDLAGNIRYSGTRYFNTQAAADSTAPLVSAISPAADSIDVNPSHSVVLSFNEPMQTSTLNNNNIALYANGQVIRPNIFRSADGRDVTVSASLPQASLVSLVVTENVQDLAGNSVSPYISSFTTGMNNNDVTRPSIVTQIPNNGSSNWIGLSEITLYASEALDLTSLQDAIKVTDDGELLAVDVALMGDGRTIRVTANDGEFPPSSRISLYLDSTVVDASGNALNTYSSYINTGIETDGVGDRPTVVAYHPVSATGGVPLNATLMAQFTEPLDSSTFGSETIILYDVTDNWTVLSSNAELDASGHIIKVTADEALVADNQYYVWYSQSIKDTDGDNLRTNYATYFNTAADAVVDDRQPMISSINPPDGQTGVGVNTLFAVRFDEPMNPLTFDDANGENISVQFSENNQVVIYRKLTPVASEAEHTETLSGIQDMAENIVVEDSTQFTTLAGPDFDRPTVVDVAYSNNQQGVATNPVIEWIFSEPIDPVSVTTSGVYMYNNTTRETIASSSQLSADGLRLTTVPDEALETSSQYYVYAYYLRDLSGNTLGNHFRYFTTGASTDETAPAVASTSVTNGQSAIPLNLIFNVRFSESLSPLFDNGVSLQTSLGVDIPVNLSLSRGRTLLTIVPKQLLAAATDYRLTISGLKDISGNSMTDDLVIDFTTSDTADFYTSGVAHWSIPNNNTQNVALNPLLQVHFAERVDKTTIDGNTFYLYDNTDRLTVASSWALSTDGLTLTLTPDALLTADHNYYLYVGYSPYLTDLSGNRIAQNNYKYFWTGSHTEADESAPTVSRANITNGLTDMPVNGQVVLEMNEPLSGACILSDGIALTREGNAVDKSISLNNLRTILTVKAASGFATETSYMLALNDVCDYAGNALTDYTVSFTTNANDSNDTSGPTLQTITPENGSTGVAVDSNIVLNYDETLDLRAAPVLKAGGDVIAVSHTIDGSQITINPTDDLTAGTQYTLELHYNVPDLVGNTRYGGNRSFTTAE</sequence>
<name>A0ABV1RFA6_9ALTE</name>
<dbReference type="Pfam" id="PF13205">
    <property type="entry name" value="Big_5"/>
    <property type="match status" value="23"/>
</dbReference>
<dbReference type="SMART" id="SM00635">
    <property type="entry name" value="BID_2"/>
    <property type="match status" value="2"/>
</dbReference>
<dbReference type="PROSITE" id="PS00018">
    <property type="entry name" value="EF_HAND_1"/>
    <property type="match status" value="1"/>
</dbReference>
<dbReference type="InterPro" id="IPR059100">
    <property type="entry name" value="TSP3_bac"/>
</dbReference>
<evidence type="ECO:0000256" key="5">
    <source>
        <dbReference type="SAM" id="MobiDB-lite"/>
    </source>
</evidence>
<protein>
    <submittedName>
        <fullName evidence="8">Ig-like domain-containing protein</fullName>
    </submittedName>
</protein>
<feature type="chain" id="PRO_5046474873" evidence="6">
    <location>
        <begin position="28"/>
        <end position="3443"/>
    </location>
</feature>
<dbReference type="InterPro" id="IPR013783">
    <property type="entry name" value="Ig-like_fold"/>
</dbReference>
<dbReference type="Pfam" id="PF08309">
    <property type="entry name" value="LVIVD"/>
    <property type="match status" value="4"/>
</dbReference>
<evidence type="ECO:0000256" key="6">
    <source>
        <dbReference type="SAM" id="SignalP"/>
    </source>
</evidence>
<keyword evidence="4" id="KW-0106">Calcium</keyword>
<dbReference type="InterPro" id="IPR032812">
    <property type="entry name" value="SbsA_Ig"/>
</dbReference>
<evidence type="ECO:0000313" key="8">
    <source>
        <dbReference type="EMBL" id="MER2491614.1"/>
    </source>
</evidence>
<dbReference type="Pfam" id="PF17957">
    <property type="entry name" value="Big_7"/>
    <property type="match status" value="1"/>
</dbReference>
<proteinExistence type="predicted"/>
<dbReference type="Gene3D" id="2.60.40.1220">
    <property type="match status" value="14"/>
</dbReference>
<dbReference type="SUPFAM" id="SSF63825">
    <property type="entry name" value="YWTD domain"/>
    <property type="match status" value="1"/>
</dbReference>
<evidence type="ECO:0000259" key="7">
    <source>
        <dbReference type="SMART" id="SM00635"/>
    </source>
</evidence>
<organism evidence="8 9">
    <name type="scientific">Catenovulum sediminis</name>
    <dbReference type="NCBI Taxonomy" id="1740262"/>
    <lineage>
        <taxon>Bacteria</taxon>
        <taxon>Pseudomonadati</taxon>
        <taxon>Pseudomonadota</taxon>
        <taxon>Gammaproteobacteria</taxon>
        <taxon>Alteromonadales</taxon>
        <taxon>Alteromonadaceae</taxon>
        <taxon>Catenovulum</taxon>
    </lineage>
</organism>
<dbReference type="InterPro" id="IPR014755">
    <property type="entry name" value="Cu-Rt/internalin_Ig-like"/>
</dbReference>
<dbReference type="InterPro" id="IPR011047">
    <property type="entry name" value="Quinoprotein_ADH-like_sf"/>
</dbReference>
<keyword evidence="3 6" id="KW-0732">Signal</keyword>
<dbReference type="Gene3D" id="2.60.40.1080">
    <property type="match status" value="2"/>
</dbReference>
<feature type="region of interest" description="Disordered" evidence="5">
    <location>
        <begin position="195"/>
        <end position="227"/>
    </location>
</feature>
<feature type="domain" description="BIG2" evidence="7">
    <location>
        <begin position="111"/>
        <end position="190"/>
    </location>
</feature>
<dbReference type="RefSeq" id="WP_350401208.1">
    <property type="nucleotide sequence ID" value="NZ_JBELOE010000136.1"/>
</dbReference>
<dbReference type="Gene3D" id="2.60.40.10">
    <property type="entry name" value="Immunoglobulins"/>
    <property type="match status" value="1"/>
</dbReference>
<evidence type="ECO:0000256" key="2">
    <source>
        <dbReference type="ARBA" id="ARBA00022525"/>
    </source>
</evidence>
<keyword evidence="9" id="KW-1185">Reference proteome</keyword>
<feature type="region of interest" description="Disordered" evidence="5">
    <location>
        <begin position="826"/>
        <end position="859"/>
    </location>
</feature>
<comment type="subcellular location">
    <subcellularLocation>
        <location evidence="1">Secreted</location>
    </subcellularLocation>
</comment>
<gene>
    <name evidence="8" type="ORF">ABS311_06940</name>
</gene>
<dbReference type="EMBL" id="JBELOE010000136">
    <property type="protein sequence ID" value="MER2491614.1"/>
    <property type="molecule type" value="Genomic_DNA"/>
</dbReference>
<dbReference type="InterPro" id="IPR003343">
    <property type="entry name" value="Big_2"/>
</dbReference>
<feature type="domain" description="BIG2" evidence="7">
    <location>
        <begin position="302"/>
        <end position="392"/>
    </location>
</feature>
<dbReference type="Pfam" id="PF18884">
    <property type="entry name" value="TSP3_bac"/>
    <property type="match status" value="3"/>
</dbReference>
<dbReference type="InterPro" id="IPR008964">
    <property type="entry name" value="Invasin/intimin_cell_adhesion"/>
</dbReference>
<accession>A0ABV1RFA6</accession>
<keyword evidence="2" id="KW-0964">Secreted</keyword>
<reference evidence="8 9" key="1">
    <citation type="submission" date="2024-06" db="EMBL/GenBank/DDBJ databases">
        <authorList>
            <person name="Chen R.Y."/>
        </authorList>
    </citation>
    <scope>NUCLEOTIDE SEQUENCE [LARGE SCALE GENOMIC DNA]</scope>
    <source>
        <strain evidence="8 9">D2</strain>
    </source>
</reference>